<dbReference type="InterPro" id="IPR027417">
    <property type="entry name" value="P-loop_NTPase"/>
</dbReference>
<dbReference type="Proteomes" id="UP000632138">
    <property type="component" value="Unassembled WGS sequence"/>
</dbReference>
<dbReference type="Gene3D" id="3.40.50.300">
    <property type="entry name" value="P-loop containing nucleotide triphosphate hydrolases"/>
    <property type="match status" value="1"/>
</dbReference>
<gene>
    <name evidence="1" type="ORF">JIG36_38140</name>
</gene>
<dbReference type="EMBL" id="JAENHP010000019">
    <property type="protein sequence ID" value="MBM2621339.1"/>
    <property type="molecule type" value="Genomic_DNA"/>
</dbReference>
<reference evidence="1 2" key="1">
    <citation type="submission" date="2021-01" db="EMBL/GenBank/DDBJ databases">
        <title>Actinoplanes sp. nov. LDG1-06 isolated from lichen.</title>
        <authorList>
            <person name="Saeng-In P."/>
            <person name="Phongsopitanun W."/>
            <person name="Kanchanasin P."/>
            <person name="Yuki M."/>
            <person name="Kudo T."/>
            <person name="Ohkuma M."/>
            <person name="Tanasupawat S."/>
        </authorList>
    </citation>
    <scope>NUCLEOTIDE SEQUENCE [LARGE SCALE GENOMIC DNA]</scope>
    <source>
        <strain evidence="1 2">LDG1-06</strain>
    </source>
</reference>
<accession>A0ABS2ANE3</accession>
<keyword evidence="1" id="KW-0547">Nucleotide-binding</keyword>
<dbReference type="SUPFAM" id="SSF52540">
    <property type="entry name" value="P-loop containing nucleoside triphosphate hydrolases"/>
    <property type="match status" value="1"/>
</dbReference>
<organism evidence="1 2">
    <name type="scientific">Paractinoplanes ovalisporus</name>
    <dbReference type="NCBI Taxonomy" id="2810368"/>
    <lineage>
        <taxon>Bacteria</taxon>
        <taxon>Bacillati</taxon>
        <taxon>Actinomycetota</taxon>
        <taxon>Actinomycetes</taxon>
        <taxon>Micromonosporales</taxon>
        <taxon>Micromonosporaceae</taxon>
        <taxon>Paractinoplanes</taxon>
    </lineage>
</organism>
<dbReference type="GO" id="GO:0005524">
    <property type="term" value="F:ATP binding"/>
    <property type="evidence" value="ECO:0007669"/>
    <property type="project" value="UniProtKB-KW"/>
</dbReference>
<keyword evidence="1" id="KW-0067">ATP-binding</keyword>
<dbReference type="Gene3D" id="1.25.40.10">
    <property type="entry name" value="Tetratricopeptide repeat domain"/>
    <property type="match status" value="1"/>
</dbReference>
<dbReference type="SUPFAM" id="SSF48452">
    <property type="entry name" value="TPR-like"/>
    <property type="match status" value="1"/>
</dbReference>
<evidence type="ECO:0000313" key="2">
    <source>
        <dbReference type="Proteomes" id="UP000632138"/>
    </source>
</evidence>
<sequence>MRGSPGAAPDGSRRMAEFVGRRAELRELLGAACRAGFVIHGVEGIGKTRLVAELLRRLAADQLGGRTVRLPGTATADDLMIALGDPQAVTETITLVVDDLATVPIPGGGGRGEPVDAGLAGFLAAWIREPGPRRLVITSRYPFALPGRAHRRLAELRLGPLLPADARRLMAALPGLARLPAEQQTRAWACCAGHPRALEYLDTLLCHGATGFAEVAERLEGVLAENGIREPAEWIHRGGPLAEAITATVDDVLMRDLLELRYDARRAGETAHRLGDPDEASGHQRRALAIDERLGRRAGPAGWDRLGLLAGEGDGDDPAELERELRQSLAADAERGNRAAMASGLHRLGLVCTLTGRLPAAVALHCRALATELALGSPGSPLELAELSRLRAALGDDEFRRAAAEVLPEQSMNGLTRMLDAFLTAGEHRCN</sequence>
<keyword evidence="2" id="KW-1185">Reference proteome</keyword>
<evidence type="ECO:0000313" key="1">
    <source>
        <dbReference type="EMBL" id="MBM2621339.1"/>
    </source>
</evidence>
<protein>
    <submittedName>
        <fullName evidence="1">ATP-binding protein</fullName>
    </submittedName>
</protein>
<name>A0ABS2ANE3_9ACTN</name>
<dbReference type="InterPro" id="IPR011990">
    <property type="entry name" value="TPR-like_helical_dom_sf"/>
</dbReference>
<dbReference type="RefSeq" id="WP_203381318.1">
    <property type="nucleotide sequence ID" value="NZ_JAENHP010000019.1"/>
</dbReference>
<comment type="caution">
    <text evidence="1">The sequence shown here is derived from an EMBL/GenBank/DDBJ whole genome shotgun (WGS) entry which is preliminary data.</text>
</comment>
<proteinExistence type="predicted"/>